<sequence length="512" mass="53887">MKSSRVAVLAFAGMLLTSLSVYSFTPPGGLPSSNEPTIGAEVAEDDTTTEKTTDATTQTELAHFTAGSTVMIEGRMGHPKILKNPRGETFLMLEARANASDRAKASPQVNLSIVIDRSGSMKGTRLRNAVNAAIGAVERLHDGDMVSVVTFDTRTEVVVPAVVIGPSTRGSVVSSISGITLGGDTCISCGIETAMAEMSRASEGRISRMIVLSDGDANHGLKDVPGFRSLAQRARDRAIGISTVGVDVDYNEKILSAIAVESNGRHYFVENDSALARVFEGEAEALTQAVASGAEVDIDLAPGVELDRVFDRSFRRNGSRITVPLGTFSGGDVKTVLVKLRVPSDANGELPVASIDMHYKDLVKNEDGRCNGKLGVEVVDTNGSDLDAVVAGRVNRSETAAALEEANRLFEQGKVAEARRRISAREQSLRDSAARAKTSAPAPRAADVAFDFDQQLAVVQRAEAGFAQAPAVAEPAAGPFATPPPPAAAPVEARQARKAVRANQEAATNMGF</sequence>
<dbReference type="SUPFAM" id="SSF53300">
    <property type="entry name" value="vWA-like"/>
    <property type="match status" value="1"/>
</dbReference>
<evidence type="ECO:0000313" key="4">
    <source>
        <dbReference type="EMBL" id="MRG93367.1"/>
    </source>
</evidence>
<reference evidence="4 5" key="1">
    <citation type="submission" date="2019-10" db="EMBL/GenBank/DDBJ databases">
        <title>A soil myxobacterium in the family Polyangiaceae.</title>
        <authorList>
            <person name="Li Y."/>
            <person name="Wang J."/>
        </authorList>
    </citation>
    <scope>NUCLEOTIDE SEQUENCE [LARGE SCALE GENOMIC DNA]</scope>
    <source>
        <strain evidence="4 5">DSM 14734</strain>
    </source>
</reference>
<dbReference type="EMBL" id="WJIE01000004">
    <property type="protein sequence ID" value="MRG93367.1"/>
    <property type="molecule type" value="Genomic_DNA"/>
</dbReference>
<dbReference type="AlphaFoldDB" id="A0A6N7PNW9"/>
<dbReference type="InterPro" id="IPR036465">
    <property type="entry name" value="vWFA_dom_sf"/>
</dbReference>
<dbReference type="PANTHER" id="PTHR10579">
    <property type="entry name" value="CALCIUM-ACTIVATED CHLORIDE CHANNEL REGULATOR"/>
    <property type="match status" value="1"/>
</dbReference>
<dbReference type="PROSITE" id="PS50234">
    <property type="entry name" value="VWFA"/>
    <property type="match status" value="1"/>
</dbReference>
<evidence type="ECO:0000313" key="5">
    <source>
        <dbReference type="Proteomes" id="UP000440224"/>
    </source>
</evidence>
<accession>A0A6N7PNW9</accession>
<evidence type="ECO:0000256" key="1">
    <source>
        <dbReference type="SAM" id="MobiDB-lite"/>
    </source>
</evidence>
<dbReference type="InterPro" id="IPR002035">
    <property type="entry name" value="VWF_A"/>
</dbReference>
<evidence type="ECO:0000256" key="2">
    <source>
        <dbReference type="SAM" id="SignalP"/>
    </source>
</evidence>
<dbReference type="Gene3D" id="3.40.50.410">
    <property type="entry name" value="von Willebrand factor, type A domain"/>
    <property type="match status" value="1"/>
</dbReference>
<dbReference type="OrthoDB" id="9781333at2"/>
<keyword evidence="2" id="KW-0732">Signal</keyword>
<organism evidence="4 5">
    <name type="scientific">Polyangium spumosum</name>
    <dbReference type="NCBI Taxonomy" id="889282"/>
    <lineage>
        <taxon>Bacteria</taxon>
        <taxon>Pseudomonadati</taxon>
        <taxon>Myxococcota</taxon>
        <taxon>Polyangia</taxon>
        <taxon>Polyangiales</taxon>
        <taxon>Polyangiaceae</taxon>
        <taxon>Polyangium</taxon>
    </lineage>
</organism>
<name>A0A6N7PNW9_9BACT</name>
<feature type="domain" description="VWFA" evidence="3">
    <location>
        <begin position="110"/>
        <end position="290"/>
    </location>
</feature>
<evidence type="ECO:0000259" key="3">
    <source>
        <dbReference type="PROSITE" id="PS50234"/>
    </source>
</evidence>
<dbReference type="RefSeq" id="WP_153820206.1">
    <property type="nucleotide sequence ID" value="NZ_WJIE01000004.1"/>
</dbReference>
<dbReference type="PANTHER" id="PTHR10579:SF43">
    <property type="entry name" value="ZINC FINGER (C3HC4-TYPE RING FINGER) FAMILY PROTEIN"/>
    <property type="match status" value="1"/>
</dbReference>
<gene>
    <name evidence="4" type="ORF">GF068_15810</name>
</gene>
<dbReference type="SMART" id="SM00327">
    <property type="entry name" value="VWA"/>
    <property type="match status" value="1"/>
</dbReference>
<comment type="caution">
    <text evidence="4">The sequence shown here is derived from an EMBL/GenBank/DDBJ whole genome shotgun (WGS) entry which is preliminary data.</text>
</comment>
<dbReference type="InterPro" id="IPR051266">
    <property type="entry name" value="CLCR"/>
</dbReference>
<proteinExistence type="predicted"/>
<keyword evidence="5" id="KW-1185">Reference proteome</keyword>
<dbReference type="Pfam" id="PF00092">
    <property type="entry name" value="VWA"/>
    <property type="match status" value="1"/>
</dbReference>
<feature type="signal peptide" evidence="2">
    <location>
        <begin position="1"/>
        <end position="23"/>
    </location>
</feature>
<dbReference type="Proteomes" id="UP000440224">
    <property type="component" value="Unassembled WGS sequence"/>
</dbReference>
<protein>
    <submittedName>
        <fullName evidence="4">VWA domain-containing protein</fullName>
    </submittedName>
</protein>
<feature type="region of interest" description="Disordered" evidence="1">
    <location>
        <begin position="477"/>
        <end position="512"/>
    </location>
</feature>
<feature type="chain" id="PRO_5026734152" evidence="2">
    <location>
        <begin position="24"/>
        <end position="512"/>
    </location>
</feature>